<accession>A0A951UVU6</accession>
<dbReference type="PROSITE" id="PS50075">
    <property type="entry name" value="CARRIER"/>
    <property type="match status" value="1"/>
</dbReference>
<name>A0A951UVU6_9CYAN</name>
<dbReference type="InterPro" id="IPR036736">
    <property type="entry name" value="ACP-like_sf"/>
</dbReference>
<evidence type="ECO:0000313" key="5">
    <source>
        <dbReference type="EMBL" id="MBW4671549.1"/>
    </source>
</evidence>
<dbReference type="SUPFAM" id="SSF52777">
    <property type="entry name" value="CoA-dependent acyltransferases"/>
    <property type="match status" value="2"/>
</dbReference>
<evidence type="ECO:0000313" key="6">
    <source>
        <dbReference type="Proteomes" id="UP000729701"/>
    </source>
</evidence>
<dbReference type="PANTHER" id="PTHR45398">
    <property type="match status" value="1"/>
</dbReference>
<dbReference type="Pfam" id="PF00550">
    <property type="entry name" value="PP-binding"/>
    <property type="match status" value="1"/>
</dbReference>
<dbReference type="InterPro" id="IPR006162">
    <property type="entry name" value="Ppantetheine_attach_site"/>
</dbReference>
<sequence length="551" mass="62969">PSLTLHFIPPQTPTEKILATIWSQVLGLEVVGIYDNFFELGGDSIKAIQVVSRLAQQNLQLKEKHLFQYPTIAELAQEVVFTNQKAEQKLISGIVPLTPIQSWFFLTYAGEKHHFNQSLMLATLGRQNVDALHQVVRQIQIHHDALRLRFKYVNDRVVQECGDADHPFSFEIVDLVGRVNAIAQLEAEANQVQASMDLEHGPLIRFVLFHLDQGDRLLMVAHHLVIDGLSWRILLEDISTGYKQACVGSKIKFPSKTDSYQRWSTELQKYSTSHQFQEEQKYWQQLANTVVDELIIDFPEAENLVCDNCTLTFCLTPEQTDSLLKQVHGSYNTEINDILLASLAQAMNAWCGGQRFLIDLEGHGRISDIDTVDVSRTVGWFTTIYPVLIELVSNTVTEYQIKFIKEMLRRIPLQGIGYGILRYLTQPQSDLIHIQPSILFNYLGRIDEDISLSMFDLAEESCGDLINSQSKRTHELEFSGIVHARQLRFSVTFSARRFKQQTIQKLLDCYQEALQGIIEHCQQHTTPVITPSDLTYNNLSLEEFDEIFADE</sequence>
<protein>
    <submittedName>
        <fullName evidence="5">Non-ribosomal peptide synthetase</fullName>
    </submittedName>
</protein>
<comment type="caution">
    <text evidence="5">The sequence shown here is derived from an EMBL/GenBank/DDBJ whole genome shotgun (WGS) entry which is preliminary data.</text>
</comment>
<evidence type="ECO:0000256" key="1">
    <source>
        <dbReference type="ARBA" id="ARBA00001957"/>
    </source>
</evidence>
<evidence type="ECO:0000256" key="3">
    <source>
        <dbReference type="ARBA" id="ARBA00022553"/>
    </source>
</evidence>
<organism evidence="5 6">
    <name type="scientific">Cyanomargarita calcarea GSE-NOS-MK-12-04C</name>
    <dbReference type="NCBI Taxonomy" id="2839659"/>
    <lineage>
        <taxon>Bacteria</taxon>
        <taxon>Bacillati</taxon>
        <taxon>Cyanobacteriota</taxon>
        <taxon>Cyanophyceae</taxon>
        <taxon>Nostocales</taxon>
        <taxon>Cyanomargaritaceae</taxon>
        <taxon>Cyanomargarita</taxon>
    </lineage>
</organism>
<evidence type="ECO:0000259" key="4">
    <source>
        <dbReference type="PROSITE" id="PS50075"/>
    </source>
</evidence>
<dbReference type="PANTHER" id="PTHR45398:SF1">
    <property type="entry name" value="ENZYME, PUTATIVE (JCVI)-RELATED"/>
    <property type="match status" value="1"/>
</dbReference>
<dbReference type="InterPro" id="IPR009081">
    <property type="entry name" value="PP-bd_ACP"/>
</dbReference>
<keyword evidence="3" id="KW-0597">Phosphoprotein</keyword>
<feature type="domain" description="Carrier" evidence="4">
    <location>
        <begin position="9"/>
        <end position="83"/>
    </location>
</feature>
<dbReference type="EMBL" id="JAHHGZ010000048">
    <property type="protein sequence ID" value="MBW4671549.1"/>
    <property type="molecule type" value="Genomic_DNA"/>
</dbReference>
<reference evidence="5" key="1">
    <citation type="submission" date="2021-05" db="EMBL/GenBank/DDBJ databases">
        <authorList>
            <person name="Pietrasiak N."/>
            <person name="Ward R."/>
            <person name="Stajich J.E."/>
            <person name="Kurbessoian T."/>
        </authorList>
    </citation>
    <scope>NUCLEOTIDE SEQUENCE</scope>
    <source>
        <strain evidence="5">GSE-NOS-MK-12-04C</strain>
    </source>
</reference>
<dbReference type="InterPro" id="IPR023213">
    <property type="entry name" value="CAT-like_dom_sf"/>
</dbReference>
<dbReference type="NCBIfam" id="TIGR01720">
    <property type="entry name" value="NRPS-para261"/>
    <property type="match status" value="1"/>
</dbReference>
<dbReference type="Proteomes" id="UP000729701">
    <property type="component" value="Unassembled WGS sequence"/>
</dbReference>
<dbReference type="CDD" id="cd19534">
    <property type="entry name" value="E_NRPS"/>
    <property type="match status" value="1"/>
</dbReference>
<dbReference type="AlphaFoldDB" id="A0A951UVU6"/>
<dbReference type="GO" id="GO:0008610">
    <property type="term" value="P:lipid biosynthetic process"/>
    <property type="evidence" value="ECO:0007669"/>
    <property type="project" value="UniProtKB-ARBA"/>
</dbReference>
<dbReference type="Pfam" id="PF00668">
    <property type="entry name" value="Condensation"/>
    <property type="match status" value="1"/>
</dbReference>
<dbReference type="InterPro" id="IPR001242">
    <property type="entry name" value="Condensation_dom"/>
</dbReference>
<dbReference type="FunFam" id="1.10.1200.10:FF:000005">
    <property type="entry name" value="Nonribosomal peptide synthetase 1"/>
    <property type="match status" value="1"/>
</dbReference>
<dbReference type="InterPro" id="IPR010060">
    <property type="entry name" value="NRPS_synth"/>
</dbReference>
<dbReference type="PROSITE" id="PS00012">
    <property type="entry name" value="PHOSPHOPANTETHEINE"/>
    <property type="match status" value="1"/>
</dbReference>
<evidence type="ECO:0000256" key="2">
    <source>
        <dbReference type="ARBA" id="ARBA00022450"/>
    </source>
</evidence>
<dbReference type="Gene3D" id="3.30.559.10">
    <property type="entry name" value="Chloramphenicol acetyltransferase-like domain"/>
    <property type="match status" value="1"/>
</dbReference>
<dbReference type="Gene3D" id="3.30.559.30">
    <property type="entry name" value="Nonribosomal peptide synthetase, condensation domain"/>
    <property type="match status" value="1"/>
</dbReference>
<proteinExistence type="predicted"/>
<keyword evidence="2" id="KW-0596">Phosphopantetheine</keyword>
<dbReference type="GO" id="GO:0003824">
    <property type="term" value="F:catalytic activity"/>
    <property type="evidence" value="ECO:0007669"/>
    <property type="project" value="InterPro"/>
</dbReference>
<comment type="cofactor">
    <cofactor evidence="1">
        <name>pantetheine 4'-phosphate</name>
        <dbReference type="ChEBI" id="CHEBI:47942"/>
    </cofactor>
</comment>
<gene>
    <name evidence="5" type="ORF">KME60_30015</name>
</gene>
<feature type="non-terminal residue" evidence="5">
    <location>
        <position position="1"/>
    </location>
</feature>
<dbReference type="Gene3D" id="1.10.1200.10">
    <property type="entry name" value="ACP-like"/>
    <property type="match status" value="1"/>
</dbReference>
<dbReference type="SUPFAM" id="SSF47336">
    <property type="entry name" value="ACP-like"/>
    <property type="match status" value="1"/>
</dbReference>
<reference evidence="5" key="2">
    <citation type="journal article" date="2022" name="Microbiol. Resour. Announc.">
        <title>Metagenome Sequencing to Explore Phylogenomics of Terrestrial Cyanobacteria.</title>
        <authorList>
            <person name="Ward R.D."/>
            <person name="Stajich J.E."/>
            <person name="Johansen J.R."/>
            <person name="Huntemann M."/>
            <person name="Clum A."/>
            <person name="Foster B."/>
            <person name="Foster B."/>
            <person name="Roux S."/>
            <person name="Palaniappan K."/>
            <person name="Varghese N."/>
            <person name="Mukherjee S."/>
            <person name="Reddy T.B.K."/>
            <person name="Daum C."/>
            <person name="Copeland A."/>
            <person name="Chen I.A."/>
            <person name="Ivanova N.N."/>
            <person name="Kyrpides N.C."/>
            <person name="Shapiro N."/>
            <person name="Eloe-Fadrosh E.A."/>
            <person name="Pietrasiak N."/>
        </authorList>
    </citation>
    <scope>NUCLEOTIDE SEQUENCE</scope>
    <source>
        <strain evidence="5">GSE-NOS-MK-12-04C</strain>
    </source>
</reference>